<dbReference type="GO" id="GO:0016787">
    <property type="term" value="F:hydrolase activity"/>
    <property type="evidence" value="ECO:0007669"/>
    <property type="project" value="UniProtKB-KW"/>
</dbReference>
<evidence type="ECO:0000313" key="5">
    <source>
        <dbReference type="Proteomes" id="UP000176996"/>
    </source>
</evidence>
<accession>A0A1F6BVB5</accession>
<dbReference type="InterPro" id="IPR001279">
    <property type="entry name" value="Metallo-B-lactamas"/>
</dbReference>
<dbReference type="GO" id="GO:0004521">
    <property type="term" value="F:RNA endonuclease activity"/>
    <property type="evidence" value="ECO:0007669"/>
    <property type="project" value="TreeGrafter"/>
</dbReference>
<feature type="domain" description="Metallo-beta-lactamase" evidence="2">
    <location>
        <begin position="13"/>
        <end position="202"/>
    </location>
</feature>
<dbReference type="SMART" id="SM01027">
    <property type="entry name" value="Beta-Casp"/>
    <property type="match status" value="1"/>
</dbReference>
<dbReference type="EMBL" id="MFKK01000019">
    <property type="protein sequence ID" value="OGG40763.1"/>
    <property type="molecule type" value="Genomic_DNA"/>
</dbReference>
<name>A0A1F6BVB5_9BACT</name>
<dbReference type="SUPFAM" id="SSF56281">
    <property type="entry name" value="Metallo-hydrolase/oxidoreductase"/>
    <property type="match status" value="1"/>
</dbReference>
<dbReference type="CDD" id="cd16295">
    <property type="entry name" value="TTHA0252-CPSF-like_MBL-fold"/>
    <property type="match status" value="1"/>
</dbReference>
<evidence type="ECO:0000313" key="4">
    <source>
        <dbReference type="EMBL" id="OGG40763.1"/>
    </source>
</evidence>
<protein>
    <recommendedName>
        <fullName evidence="6">MBL fold hydrolase</fullName>
    </recommendedName>
</protein>
<dbReference type="STRING" id="1798471.A3A21_00865"/>
<dbReference type="Pfam" id="PF16661">
    <property type="entry name" value="Lactamase_B_6"/>
    <property type="match status" value="1"/>
</dbReference>
<organism evidence="4 5">
    <name type="scientific">Candidatus Jorgensenbacteria bacterium RIFCSPLOWO2_01_FULL_45_25b</name>
    <dbReference type="NCBI Taxonomy" id="1798471"/>
    <lineage>
        <taxon>Bacteria</taxon>
        <taxon>Candidatus Joergenseniibacteriota</taxon>
    </lineage>
</organism>
<dbReference type="Pfam" id="PF07521">
    <property type="entry name" value="RMMBL"/>
    <property type="match status" value="1"/>
</dbReference>
<evidence type="ECO:0008006" key="6">
    <source>
        <dbReference type="Google" id="ProtNLM"/>
    </source>
</evidence>
<dbReference type="Pfam" id="PF10996">
    <property type="entry name" value="Beta-Casp"/>
    <property type="match status" value="1"/>
</dbReference>
<dbReference type="Gene3D" id="3.60.15.10">
    <property type="entry name" value="Ribonuclease Z/Hydroxyacylglutathione hydrolase-like"/>
    <property type="match status" value="1"/>
</dbReference>
<feature type="domain" description="Beta-Casp" evidence="3">
    <location>
        <begin position="238"/>
        <end position="366"/>
    </location>
</feature>
<dbReference type="InterPro" id="IPR022712">
    <property type="entry name" value="Beta_Casp"/>
</dbReference>
<keyword evidence="1" id="KW-0378">Hydrolase</keyword>
<dbReference type="InterPro" id="IPR036866">
    <property type="entry name" value="RibonucZ/Hydroxyglut_hydro"/>
</dbReference>
<dbReference type="InterPro" id="IPR011108">
    <property type="entry name" value="RMMBL"/>
</dbReference>
<evidence type="ECO:0000259" key="3">
    <source>
        <dbReference type="SMART" id="SM01027"/>
    </source>
</evidence>
<comment type="caution">
    <text evidence="4">The sequence shown here is derived from an EMBL/GenBank/DDBJ whole genome shotgun (WGS) entry which is preliminary data.</text>
</comment>
<dbReference type="Proteomes" id="UP000176996">
    <property type="component" value="Unassembled WGS sequence"/>
</dbReference>
<dbReference type="SMART" id="SM00849">
    <property type="entry name" value="Lactamase_B"/>
    <property type="match status" value="1"/>
</dbReference>
<dbReference type="PANTHER" id="PTHR11203">
    <property type="entry name" value="CLEAVAGE AND POLYADENYLATION SPECIFICITY FACTOR FAMILY MEMBER"/>
    <property type="match status" value="1"/>
</dbReference>
<reference evidence="4 5" key="1">
    <citation type="journal article" date="2016" name="Nat. Commun.">
        <title>Thousands of microbial genomes shed light on interconnected biogeochemical processes in an aquifer system.</title>
        <authorList>
            <person name="Anantharaman K."/>
            <person name="Brown C.T."/>
            <person name="Hug L.A."/>
            <person name="Sharon I."/>
            <person name="Castelle C.J."/>
            <person name="Probst A.J."/>
            <person name="Thomas B.C."/>
            <person name="Singh A."/>
            <person name="Wilkins M.J."/>
            <person name="Karaoz U."/>
            <person name="Brodie E.L."/>
            <person name="Williams K.H."/>
            <person name="Hubbard S.S."/>
            <person name="Banfield J.F."/>
        </authorList>
    </citation>
    <scope>NUCLEOTIDE SEQUENCE [LARGE SCALE GENOMIC DNA]</scope>
</reference>
<evidence type="ECO:0000259" key="2">
    <source>
        <dbReference type="SMART" id="SM00849"/>
    </source>
</evidence>
<proteinExistence type="predicted"/>
<evidence type="ECO:0000256" key="1">
    <source>
        <dbReference type="ARBA" id="ARBA00022801"/>
    </source>
</evidence>
<sequence length="451" mass="50458">MILTFHGGAKSVTGANYLLETKNARILVDCGLTQGSRYCEQQNFQPFPYDPKGIQAVFISHAHIDHIGRLPMLYKQGFRGEIYSSPPTKDMAEFLLLDSEHILGKEAEREGERPPYTASDVLELMKLWKKRRYHEHVQIGDIDVELFDAGHVLGSTSYRMSAEGKKIVFSGDLGNIDAPLIKESEYISETDYALVESVYGGRIHEDISLRETKLREIIIETIRANGVLMIPAFALERTQQLLFKLNEFIEGGQIPRVPVYVDSPLAIKLTAIYQKYSRDPMYFNNDAIELIRGGDAIFDFPGLHLTLTTEQSKQINDARSPKIIIAGAGMSNGGRILHHERRYLSDPASTILFIGYQAQGSLGRIILDGAEDARIMGEDVSIRCKIREIAGYSAHADQNQLTRWVSAMKTSVKKIFVTQGEEEEAKALATRLGKELSVQAEIPEPGEVVEL</sequence>
<dbReference type="InterPro" id="IPR050698">
    <property type="entry name" value="MBL"/>
</dbReference>
<dbReference type="PANTHER" id="PTHR11203:SF37">
    <property type="entry name" value="INTEGRATOR COMPLEX SUBUNIT 11"/>
    <property type="match status" value="1"/>
</dbReference>
<gene>
    <name evidence="4" type="ORF">A3A21_00865</name>
</gene>
<dbReference type="Gene3D" id="3.40.50.10890">
    <property type="match status" value="1"/>
</dbReference>
<dbReference type="AlphaFoldDB" id="A0A1F6BVB5"/>